<comment type="subcellular location">
    <subcellularLocation>
        <location evidence="1">Cell membrane</location>
        <topology evidence="1">Multi-pass membrane protein</topology>
    </subcellularLocation>
</comment>
<dbReference type="Pfam" id="PF13091">
    <property type="entry name" value="PLDc_2"/>
    <property type="match status" value="2"/>
</dbReference>
<dbReference type="InterPro" id="IPR025202">
    <property type="entry name" value="PLD-like_dom"/>
</dbReference>
<dbReference type="InterPro" id="IPR022924">
    <property type="entry name" value="Cardiolipin_synthase"/>
</dbReference>
<dbReference type="PANTHER" id="PTHR21248">
    <property type="entry name" value="CARDIOLIPIN SYNTHASE"/>
    <property type="match status" value="1"/>
</dbReference>
<dbReference type="SMART" id="SM00155">
    <property type="entry name" value="PLDc"/>
    <property type="match status" value="2"/>
</dbReference>
<keyword evidence="11" id="KW-1208">Phospholipid metabolism</keyword>
<accession>A0A1T4ZRX6</accession>
<dbReference type="OrthoDB" id="9762009at2"/>
<evidence type="ECO:0000256" key="11">
    <source>
        <dbReference type="ARBA" id="ARBA00023264"/>
    </source>
</evidence>
<feature type="transmembrane region" description="Helical" evidence="13">
    <location>
        <begin position="65"/>
        <end position="83"/>
    </location>
</feature>
<evidence type="ECO:0000256" key="12">
    <source>
        <dbReference type="NCBIfam" id="TIGR04265"/>
    </source>
</evidence>
<dbReference type="Pfam" id="PF13396">
    <property type="entry name" value="PLDc_N"/>
    <property type="match status" value="1"/>
</dbReference>
<evidence type="ECO:0000313" key="16">
    <source>
        <dbReference type="Proteomes" id="UP000243406"/>
    </source>
</evidence>
<dbReference type="PROSITE" id="PS50035">
    <property type="entry name" value="PLD"/>
    <property type="match status" value="2"/>
</dbReference>
<sequence>MKNYTIPRILFLGLAILLQIALIVGMVIKFYQYFTYFYAVNIFISSLVVLWIVNDESNPAYKIAWIIPIMLVPIFGGLFYILIGKSSLSKKIVSKMHKIEEKTKEVLIDNQKKNAMLRSQDMDAAKISHYISNYAYYPLYYSNNTEYYRLGEEKFKRLKEELNKAESFIFMEYFIIEEGIMWNSILDILKEKASKGVDVRIIYDDIGCLGKLTKEYNKQLENMGIRCHVFNPVRPIISLAFNNRDHRKITVIDGKVGFTGGINLADEYINEIELHGHWKDTAILFDGEAVWSLTVMFLSLWEYLDSSAEDYEKYRYKNGIDEYKGGFIQPFSDNPLDKESVGETVYLNIINNAKDYVYITTPYLIIDNEMLTALCIAAKNGVDVRIITPHHGDKWYVHAVTRSYYKPLVNSGVKIYEYTPGFIHSKTYVSDDKFGIVGTINMDYRSLYLHFECGVWMYNTASIEDLKTDFVSTLEKCTEIEKSYLDNIKWYKTIGRSVLRLFAPLM</sequence>
<keyword evidence="8" id="KW-0443">Lipid metabolism</keyword>
<proteinExistence type="predicted"/>
<evidence type="ECO:0000256" key="1">
    <source>
        <dbReference type="ARBA" id="ARBA00004651"/>
    </source>
</evidence>
<keyword evidence="5 13" id="KW-0812">Transmembrane</keyword>
<dbReference type="PANTHER" id="PTHR21248:SF22">
    <property type="entry name" value="PHOSPHOLIPASE D"/>
    <property type="match status" value="1"/>
</dbReference>
<evidence type="ECO:0000256" key="7">
    <source>
        <dbReference type="ARBA" id="ARBA00022989"/>
    </source>
</evidence>
<evidence type="ECO:0000313" key="15">
    <source>
        <dbReference type="EMBL" id="SKB25438.1"/>
    </source>
</evidence>
<keyword evidence="3" id="KW-0444">Lipid biosynthesis</keyword>
<dbReference type="GO" id="GO:0008808">
    <property type="term" value="F:cardiolipin synthase activity"/>
    <property type="evidence" value="ECO:0007669"/>
    <property type="project" value="UniProtKB-UniRule"/>
</dbReference>
<dbReference type="InterPro" id="IPR027379">
    <property type="entry name" value="CLS_N"/>
</dbReference>
<evidence type="ECO:0000259" key="14">
    <source>
        <dbReference type="PROSITE" id="PS50035"/>
    </source>
</evidence>
<dbReference type="NCBIfam" id="TIGR04265">
    <property type="entry name" value="bac_cardiolipin"/>
    <property type="match status" value="1"/>
</dbReference>
<feature type="transmembrane region" description="Helical" evidence="13">
    <location>
        <begin position="6"/>
        <end position="28"/>
    </location>
</feature>
<evidence type="ECO:0000256" key="9">
    <source>
        <dbReference type="ARBA" id="ARBA00023136"/>
    </source>
</evidence>
<keyword evidence="10" id="KW-0594">Phospholipid biosynthesis</keyword>
<name>A0A1T4ZRX6_9FIRM</name>
<keyword evidence="7 13" id="KW-1133">Transmembrane helix</keyword>
<evidence type="ECO:0000256" key="3">
    <source>
        <dbReference type="ARBA" id="ARBA00022516"/>
    </source>
</evidence>
<keyword evidence="4" id="KW-0808">Transferase</keyword>
<dbReference type="InterPro" id="IPR001736">
    <property type="entry name" value="PLipase_D/transphosphatidylase"/>
</dbReference>
<dbReference type="CDD" id="cd09160">
    <property type="entry name" value="PLDc_SMU_988_like_2"/>
    <property type="match status" value="1"/>
</dbReference>
<feature type="domain" description="PLD phosphodiesterase" evidence="14">
    <location>
        <begin position="241"/>
        <end position="268"/>
    </location>
</feature>
<feature type="domain" description="PLD phosphodiesterase" evidence="14">
    <location>
        <begin position="419"/>
        <end position="446"/>
    </location>
</feature>
<evidence type="ECO:0000256" key="4">
    <source>
        <dbReference type="ARBA" id="ARBA00022679"/>
    </source>
</evidence>
<dbReference type="GO" id="GO:0005886">
    <property type="term" value="C:plasma membrane"/>
    <property type="evidence" value="ECO:0007669"/>
    <property type="project" value="UniProtKB-SubCell"/>
</dbReference>
<keyword evidence="6" id="KW-0677">Repeat</keyword>
<keyword evidence="16" id="KW-1185">Reference proteome</keyword>
<reference evidence="16" key="1">
    <citation type="submission" date="2017-02" db="EMBL/GenBank/DDBJ databases">
        <authorList>
            <person name="Varghese N."/>
            <person name="Submissions S."/>
        </authorList>
    </citation>
    <scope>NUCLEOTIDE SEQUENCE [LARGE SCALE GENOMIC DNA]</scope>
    <source>
        <strain evidence="16">ATCC 35199</strain>
    </source>
</reference>
<dbReference type="Proteomes" id="UP000243406">
    <property type="component" value="Unassembled WGS sequence"/>
</dbReference>
<dbReference type="AlphaFoldDB" id="A0A1T4ZRX6"/>
<protein>
    <recommendedName>
        <fullName evidence="12">Cardiolipin synthase</fullName>
        <ecNumber evidence="12">2.7.8.-</ecNumber>
    </recommendedName>
</protein>
<feature type="transmembrane region" description="Helical" evidence="13">
    <location>
        <begin position="35"/>
        <end position="53"/>
    </location>
</feature>
<organism evidence="15 16">
    <name type="scientific">Acetoanaerobium noterae</name>
    <dbReference type="NCBI Taxonomy" id="745369"/>
    <lineage>
        <taxon>Bacteria</taxon>
        <taxon>Bacillati</taxon>
        <taxon>Bacillota</taxon>
        <taxon>Clostridia</taxon>
        <taxon>Peptostreptococcales</taxon>
        <taxon>Filifactoraceae</taxon>
        <taxon>Acetoanaerobium</taxon>
    </lineage>
</organism>
<evidence type="ECO:0000256" key="6">
    <source>
        <dbReference type="ARBA" id="ARBA00022737"/>
    </source>
</evidence>
<keyword evidence="2" id="KW-1003">Cell membrane</keyword>
<dbReference type="EMBL" id="FUYN01000001">
    <property type="protein sequence ID" value="SKB25438.1"/>
    <property type="molecule type" value="Genomic_DNA"/>
</dbReference>
<dbReference type="CDD" id="cd09154">
    <property type="entry name" value="PLDc_SMU_988_like_1"/>
    <property type="match status" value="1"/>
</dbReference>
<evidence type="ECO:0000256" key="5">
    <source>
        <dbReference type="ARBA" id="ARBA00022692"/>
    </source>
</evidence>
<dbReference type="EC" id="2.7.8.-" evidence="12"/>
<dbReference type="RefSeq" id="WP_079588298.1">
    <property type="nucleotide sequence ID" value="NZ_FUYN01000001.1"/>
</dbReference>
<gene>
    <name evidence="15" type="ORF">SAMN02745120_0304</name>
</gene>
<evidence type="ECO:0000256" key="10">
    <source>
        <dbReference type="ARBA" id="ARBA00023209"/>
    </source>
</evidence>
<dbReference type="GO" id="GO:0032049">
    <property type="term" value="P:cardiolipin biosynthetic process"/>
    <property type="evidence" value="ECO:0007669"/>
    <property type="project" value="UniProtKB-UniRule"/>
</dbReference>
<dbReference type="Gene3D" id="3.30.870.10">
    <property type="entry name" value="Endonuclease Chain A"/>
    <property type="match status" value="2"/>
</dbReference>
<dbReference type="SUPFAM" id="SSF56024">
    <property type="entry name" value="Phospholipase D/nuclease"/>
    <property type="match status" value="2"/>
</dbReference>
<evidence type="ECO:0000256" key="8">
    <source>
        <dbReference type="ARBA" id="ARBA00023098"/>
    </source>
</evidence>
<evidence type="ECO:0000256" key="13">
    <source>
        <dbReference type="SAM" id="Phobius"/>
    </source>
</evidence>
<evidence type="ECO:0000256" key="2">
    <source>
        <dbReference type="ARBA" id="ARBA00022475"/>
    </source>
</evidence>
<keyword evidence="9 13" id="KW-0472">Membrane</keyword>